<organism evidence="3 4">
    <name type="scientific">Diplodia intermedia</name>
    <dbReference type="NCBI Taxonomy" id="856260"/>
    <lineage>
        <taxon>Eukaryota</taxon>
        <taxon>Fungi</taxon>
        <taxon>Dikarya</taxon>
        <taxon>Ascomycota</taxon>
        <taxon>Pezizomycotina</taxon>
        <taxon>Dothideomycetes</taxon>
        <taxon>Dothideomycetes incertae sedis</taxon>
        <taxon>Botryosphaeriales</taxon>
        <taxon>Botryosphaeriaceae</taxon>
        <taxon>Diplodia</taxon>
    </lineage>
</organism>
<feature type="compositionally biased region" description="Polar residues" evidence="1">
    <location>
        <begin position="225"/>
        <end position="239"/>
    </location>
</feature>
<feature type="compositionally biased region" description="Basic and acidic residues" evidence="1">
    <location>
        <begin position="1"/>
        <end position="24"/>
    </location>
</feature>
<feature type="compositionally biased region" description="Acidic residues" evidence="1">
    <location>
        <begin position="159"/>
        <end position="201"/>
    </location>
</feature>
<reference evidence="3 4" key="1">
    <citation type="journal article" date="2023" name="Plant Dis.">
        <title>First Report of Diplodia intermedia Causing Canker and Dieback Diseases on Apple Trees in Canada.</title>
        <authorList>
            <person name="Ellouze W."/>
            <person name="Ilyukhin E."/>
            <person name="Sulman M."/>
            <person name="Ali S."/>
        </authorList>
    </citation>
    <scope>NUCLEOTIDE SEQUENCE [LARGE SCALE GENOMIC DNA]</scope>
    <source>
        <strain evidence="3 4">M45-28</strain>
    </source>
</reference>
<feature type="compositionally biased region" description="Basic and acidic residues" evidence="1">
    <location>
        <begin position="145"/>
        <end position="156"/>
    </location>
</feature>
<feature type="compositionally biased region" description="Basic and acidic residues" evidence="1">
    <location>
        <begin position="103"/>
        <end position="121"/>
    </location>
</feature>
<evidence type="ECO:0000256" key="1">
    <source>
        <dbReference type="SAM" id="MobiDB-lite"/>
    </source>
</evidence>
<sequence length="339" mass="37822">MPSTDKYTDPELRDEVKEEIHQSDKGGAPGQWSARKAQMMASEYKKRGGGYTTDKKDQDESQQHLSKWGEEEWQTKEGSAHAKQEDGTQKRYLPKKAWENMTEGEKEATDEKKQEESKEGKQFVGNIQKAKESRKKANEEEDEEYAVKKQNEKAAVEDGPAEEIDEEDEEYIEDEEGSEGENSEGENSEGENSEGENSEGEDSAKEDDKENTPKGKKRGRPAKSESATNKKQKSNSGKAKQSELKQGGNKSNETVGSRHDEADAPAEQGSNDRLPAKGQQVHWKSLPGWVDGEVIEIVTEHKKVEGKDVKASEGDARIVLKSKSSGKICVHKPEAVYFD</sequence>
<evidence type="ECO:0000313" key="4">
    <source>
        <dbReference type="Proteomes" id="UP001521184"/>
    </source>
</evidence>
<dbReference type="InterPro" id="IPR021331">
    <property type="entry name" value="Hva1_TUDOR"/>
</dbReference>
<dbReference type="Proteomes" id="UP001521184">
    <property type="component" value="Unassembled WGS sequence"/>
</dbReference>
<proteinExistence type="predicted"/>
<evidence type="ECO:0000259" key="2">
    <source>
        <dbReference type="Pfam" id="PF11160"/>
    </source>
</evidence>
<feature type="compositionally biased region" description="Basic and acidic residues" evidence="1">
    <location>
        <begin position="53"/>
        <end position="89"/>
    </location>
</feature>
<feature type="compositionally biased region" description="Basic and acidic residues" evidence="1">
    <location>
        <begin position="202"/>
        <end position="213"/>
    </location>
</feature>
<feature type="region of interest" description="Disordered" evidence="1">
    <location>
        <begin position="1"/>
        <end position="280"/>
    </location>
</feature>
<gene>
    <name evidence="3" type="ORF">SLS58_009985</name>
</gene>
<feature type="compositionally biased region" description="Basic and acidic residues" evidence="1">
    <location>
        <begin position="129"/>
        <end position="138"/>
    </location>
</feature>
<dbReference type="Pfam" id="PF11160">
    <property type="entry name" value="Hva1_TUDOR"/>
    <property type="match status" value="1"/>
</dbReference>
<accession>A0ABR3TA15</accession>
<keyword evidence="4" id="KW-1185">Reference proteome</keyword>
<name>A0ABR3TA15_9PEZI</name>
<feature type="domain" description="Hypervirulence associated protein TUDOR" evidence="2">
    <location>
        <begin position="278"/>
        <end position="336"/>
    </location>
</feature>
<evidence type="ECO:0000313" key="3">
    <source>
        <dbReference type="EMBL" id="KAL1636136.1"/>
    </source>
</evidence>
<comment type="caution">
    <text evidence="3">The sequence shown here is derived from an EMBL/GenBank/DDBJ whole genome shotgun (WGS) entry which is preliminary data.</text>
</comment>
<dbReference type="EMBL" id="JAKEKT020000106">
    <property type="protein sequence ID" value="KAL1636136.1"/>
    <property type="molecule type" value="Genomic_DNA"/>
</dbReference>
<protein>
    <recommendedName>
        <fullName evidence="2">Hypervirulence associated protein TUDOR domain-containing protein</fullName>
    </recommendedName>
</protein>